<evidence type="ECO:0000313" key="2">
    <source>
        <dbReference type="EMBL" id="KIA89427.1"/>
    </source>
</evidence>
<sequence>MSITDTAWEIFNQSINNYHVKDNVDEPVNNPFSSGTLERILYAKNWIDTVQWHLEDIIRDTNIEPIEALKIKRRIDASNQERTDMVEFLDSWFLQKYENITPNTDAKLNSETPAWAFDRFSILALKIYHMSLEAHRESASEEHRNNCSKKLNVLLEQKKDLSEAIKQLLDDIENGKIKMKSYKQMKMYNDESLNPILYQNVKNDQTKI</sequence>
<dbReference type="Proteomes" id="UP000031473">
    <property type="component" value="Unassembled WGS sequence"/>
</dbReference>
<dbReference type="Pfam" id="PF14063">
    <property type="entry name" value="DUF4254"/>
    <property type="match status" value="1"/>
</dbReference>
<gene>
    <name evidence="2" type="ORF">OA86_07540</name>
</gene>
<dbReference type="OrthoDB" id="9805817at2"/>
<reference evidence="2 3" key="1">
    <citation type="submission" date="2014-10" db="EMBL/GenBank/DDBJ databases">
        <title>Kaistella jeonii genome.</title>
        <authorList>
            <person name="Clayton J.T."/>
            <person name="Newman J.D."/>
        </authorList>
    </citation>
    <scope>NUCLEOTIDE SEQUENCE [LARGE SCALE GENOMIC DNA]</scope>
    <source>
        <strain evidence="2 3">DSM 17048</strain>
    </source>
</reference>
<accession>A0A0C1F8C9</accession>
<protein>
    <recommendedName>
        <fullName evidence="4">DUF4254 domain-containing protein</fullName>
    </recommendedName>
</protein>
<dbReference type="InterPro" id="IPR025350">
    <property type="entry name" value="DUF4254"/>
</dbReference>
<feature type="coiled-coil region" evidence="1">
    <location>
        <begin position="144"/>
        <end position="185"/>
    </location>
</feature>
<proteinExistence type="predicted"/>
<dbReference type="EMBL" id="JSYL01000003">
    <property type="protein sequence ID" value="KIA89427.1"/>
    <property type="molecule type" value="Genomic_DNA"/>
</dbReference>
<name>A0A0C1F8C9_9FLAO</name>
<organism evidence="2 3">
    <name type="scientific">Kaistella jeonii</name>
    <dbReference type="NCBI Taxonomy" id="266749"/>
    <lineage>
        <taxon>Bacteria</taxon>
        <taxon>Pseudomonadati</taxon>
        <taxon>Bacteroidota</taxon>
        <taxon>Flavobacteriia</taxon>
        <taxon>Flavobacteriales</taxon>
        <taxon>Weeksellaceae</taxon>
        <taxon>Chryseobacterium group</taxon>
        <taxon>Kaistella</taxon>
    </lineage>
</organism>
<dbReference type="AlphaFoldDB" id="A0A0C1F8C9"/>
<dbReference type="RefSeq" id="WP_039351202.1">
    <property type="nucleotide sequence ID" value="NZ_FOLA01000005.1"/>
</dbReference>
<dbReference type="STRING" id="266749.SAMN05421876_105243"/>
<evidence type="ECO:0000256" key="1">
    <source>
        <dbReference type="SAM" id="Coils"/>
    </source>
</evidence>
<evidence type="ECO:0000313" key="3">
    <source>
        <dbReference type="Proteomes" id="UP000031473"/>
    </source>
</evidence>
<keyword evidence="1" id="KW-0175">Coiled coil</keyword>
<comment type="caution">
    <text evidence="2">The sequence shown here is derived from an EMBL/GenBank/DDBJ whole genome shotgun (WGS) entry which is preliminary data.</text>
</comment>
<evidence type="ECO:0008006" key="4">
    <source>
        <dbReference type="Google" id="ProtNLM"/>
    </source>
</evidence>
<keyword evidence="3" id="KW-1185">Reference proteome</keyword>